<dbReference type="Gene3D" id="3.20.20.70">
    <property type="entry name" value="Aldolase class I"/>
    <property type="match status" value="1"/>
</dbReference>
<feature type="binding site" evidence="7">
    <location>
        <position position="47"/>
    </location>
    <ligand>
        <name>pyruvate</name>
        <dbReference type="ChEBI" id="CHEBI:15361"/>
    </ligand>
</feature>
<dbReference type="Proteomes" id="UP001319200">
    <property type="component" value="Unassembled WGS sequence"/>
</dbReference>
<sequence length="315" mass="35459">MTSSVEILTATFTPMHSDGSINYDRIADLYHHYIKSGVQGVFLNGTTGECMSLTTEERLKLVEVWTDCRRQNSNSTFRIFVHAGSCSLYETAQMAEHAQAHGADGIAMVATFYFRPQTLEDLIEQCEYVAAAAPATPFYYYNIPSMTGVNFPLNKIIEAASKRIPNFAGLKNSFNDLVDYQECIHYAKKKLAMYWGTDEVFMMLYAAGNRHYVGSTYNYMSGLYFDMVEAYHAGDHERTVQLQREASTIYKVLLSNNGLIAGKEVMRYLGIDCGPVRRPLKAMSAATSEALLANLQRTTFFSYTSPKQKIVRTLL</sequence>
<organism evidence="8 9">
    <name type="scientific">Chryseosolibacter histidini</name>
    <dbReference type="NCBI Taxonomy" id="2782349"/>
    <lineage>
        <taxon>Bacteria</taxon>
        <taxon>Pseudomonadati</taxon>
        <taxon>Bacteroidota</taxon>
        <taxon>Cytophagia</taxon>
        <taxon>Cytophagales</taxon>
        <taxon>Chryseotaleaceae</taxon>
        <taxon>Chryseosolibacter</taxon>
    </lineage>
</organism>
<evidence type="ECO:0000256" key="4">
    <source>
        <dbReference type="ARBA" id="ARBA00023277"/>
    </source>
</evidence>
<comment type="caution">
    <text evidence="8">The sequence shown here is derived from an EMBL/GenBank/DDBJ whole genome shotgun (WGS) entry which is preliminary data.</text>
</comment>
<dbReference type="PANTHER" id="PTHR12128">
    <property type="entry name" value="DIHYDRODIPICOLINATE SYNTHASE"/>
    <property type="match status" value="1"/>
</dbReference>
<evidence type="ECO:0000256" key="5">
    <source>
        <dbReference type="PIRNR" id="PIRNR001365"/>
    </source>
</evidence>
<comment type="similarity">
    <text evidence="5">Belongs to the DapA family.</text>
</comment>
<feature type="binding site" evidence="7">
    <location>
        <position position="213"/>
    </location>
    <ligand>
        <name>pyruvate</name>
        <dbReference type="ChEBI" id="CHEBI:15361"/>
    </ligand>
</feature>
<dbReference type="PRINTS" id="PR00146">
    <property type="entry name" value="DHPICSNTHASE"/>
</dbReference>
<dbReference type="SMART" id="SM01130">
    <property type="entry name" value="DHDPS"/>
    <property type="match status" value="1"/>
</dbReference>
<dbReference type="InterPro" id="IPR013785">
    <property type="entry name" value="Aldolase_TIM"/>
</dbReference>
<dbReference type="GO" id="GO:0016829">
    <property type="term" value="F:lyase activity"/>
    <property type="evidence" value="ECO:0007669"/>
    <property type="project" value="UniProtKB-KW"/>
</dbReference>
<keyword evidence="4" id="KW-0119">Carbohydrate metabolism</keyword>
<evidence type="ECO:0000313" key="9">
    <source>
        <dbReference type="Proteomes" id="UP001319200"/>
    </source>
</evidence>
<dbReference type="EMBL" id="JAHESF010000018">
    <property type="protein sequence ID" value="MBT1698859.1"/>
    <property type="molecule type" value="Genomic_DNA"/>
</dbReference>
<evidence type="ECO:0000313" key="8">
    <source>
        <dbReference type="EMBL" id="MBT1698859.1"/>
    </source>
</evidence>
<feature type="active site" description="Proton donor/acceptor" evidence="6">
    <location>
        <position position="141"/>
    </location>
</feature>
<proteinExistence type="inferred from homology"/>
<gene>
    <name evidence="8" type="ORF">KK083_18340</name>
</gene>
<dbReference type="PIRSF" id="PIRSF001365">
    <property type="entry name" value="DHDPS"/>
    <property type="match status" value="1"/>
</dbReference>
<evidence type="ECO:0000256" key="1">
    <source>
        <dbReference type="ARBA" id="ARBA00004496"/>
    </source>
</evidence>
<reference evidence="8 9" key="1">
    <citation type="submission" date="2021-05" db="EMBL/GenBank/DDBJ databases">
        <title>A Polyphasic approach of four new species of the genus Ohtaekwangia: Ohtaekwangia histidinii sp. nov., Ohtaekwangia cretensis sp. nov., Ohtaekwangia indiensis sp. nov., Ohtaekwangia reichenbachii sp. nov. from diverse environment.</title>
        <authorList>
            <person name="Octaviana S."/>
        </authorList>
    </citation>
    <scope>NUCLEOTIDE SEQUENCE [LARGE SCALE GENOMIC DNA]</scope>
    <source>
        <strain evidence="8 9">PWU4</strain>
    </source>
</reference>
<keyword evidence="2" id="KW-0963">Cytoplasm</keyword>
<evidence type="ECO:0000256" key="3">
    <source>
        <dbReference type="ARBA" id="ARBA00023239"/>
    </source>
</evidence>
<protein>
    <submittedName>
        <fullName evidence="8">Dihydrodipicolinate synthase family protein</fullName>
    </submittedName>
</protein>
<dbReference type="Pfam" id="PF00701">
    <property type="entry name" value="DHDPS"/>
    <property type="match status" value="1"/>
</dbReference>
<evidence type="ECO:0000256" key="6">
    <source>
        <dbReference type="PIRSR" id="PIRSR001365-1"/>
    </source>
</evidence>
<dbReference type="SUPFAM" id="SSF51569">
    <property type="entry name" value="Aldolase"/>
    <property type="match status" value="1"/>
</dbReference>
<evidence type="ECO:0000256" key="7">
    <source>
        <dbReference type="PIRSR" id="PIRSR001365-2"/>
    </source>
</evidence>
<accession>A0AAP2GKB0</accession>
<dbReference type="PANTHER" id="PTHR12128:SF21">
    <property type="entry name" value="N-ACETYLNEURAMINATE LYASE"/>
    <property type="match status" value="1"/>
</dbReference>
<dbReference type="GO" id="GO:0005737">
    <property type="term" value="C:cytoplasm"/>
    <property type="evidence" value="ECO:0007669"/>
    <property type="project" value="UniProtKB-SubCell"/>
</dbReference>
<keyword evidence="9" id="KW-1185">Reference proteome</keyword>
<name>A0AAP2GKB0_9BACT</name>
<dbReference type="RefSeq" id="WP_254165808.1">
    <property type="nucleotide sequence ID" value="NZ_JAHESF010000018.1"/>
</dbReference>
<dbReference type="AlphaFoldDB" id="A0AAP2GKB0"/>
<comment type="subcellular location">
    <subcellularLocation>
        <location evidence="1">Cytoplasm</location>
    </subcellularLocation>
</comment>
<keyword evidence="3 5" id="KW-0456">Lyase</keyword>
<feature type="active site" description="Schiff-base intermediate with substrate" evidence="6">
    <location>
        <position position="171"/>
    </location>
</feature>
<evidence type="ECO:0000256" key="2">
    <source>
        <dbReference type="ARBA" id="ARBA00022490"/>
    </source>
</evidence>
<dbReference type="InterPro" id="IPR002220">
    <property type="entry name" value="DapA-like"/>
</dbReference>